<feature type="region of interest" description="Disordered" evidence="1">
    <location>
        <begin position="32"/>
        <end position="63"/>
    </location>
</feature>
<gene>
    <name evidence="2" type="ORF">Tco_0821550</name>
</gene>
<name>A0ABQ5ACJ9_9ASTR</name>
<dbReference type="Proteomes" id="UP001151760">
    <property type="component" value="Unassembled WGS sequence"/>
</dbReference>
<keyword evidence="3" id="KW-1185">Reference proteome</keyword>
<evidence type="ECO:0000313" key="3">
    <source>
        <dbReference type="Proteomes" id="UP001151760"/>
    </source>
</evidence>
<sequence>MKENNEAEFIEKARTHEVQSEDPFEIYDLLNKKEIKEATQGDDPSHPPGFTPKDDAAKGKEEAACSVNQFSNNGNSLNNRYWTNNGYNMEGYKKNLEDIVASHGDSQGIRIDDSLTLSHLFYADDAIFIAPMGVLRDMESFRRRFFNGIDKNERKISMIDLSCLNGREDLFPKVRLFGLGLSLRCMASACLLSVLVLSCDRLLGIAVIKRGSFFSSPSLENLAPFIFLLLLYGSASLAKLLVGGISEIPEFSYSYEEWIT</sequence>
<accession>A0ABQ5ACJ9</accession>
<feature type="compositionally biased region" description="Basic and acidic residues" evidence="1">
    <location>
        <begin position="32"/>
        <end position="45"/>
    </location>
</feature>
<reference evidence="2" key="1">
    <citation type="journal article" date="2022" name="Int. J. Mol. Sci.">
        <title>Draft Genome of Tanacetum Coccineum: Genomic Comparison of Closely Related Tanacetum-Family Plants.</title>
        <authorList>
            <person name="Yamashiro T."/>
            <person name="Shiraishi A."/>
            <person name="Nakayama K."/>
            <person name="Satake H."/>
        </authorList>
    </citation>
    <scope>NUCLEOTIDE SEQUENCE</scope>
</reference>
<organism evidence="2 3">
    <name type="scientific">Tanacetum coccineum</name>
    <dbReference type="NCBI Taxonomy" id="301880"/>
    <lineage>
        <taxon>Eukaryota</taxon>
        <taxon>Viridiplantae</taxon>
        <taxon>Streptophyta</taxon>
        <taxon>Embryophyta</taxon>
        <taxon>Tracheophyta</taxon>
        <taxon>Spermatophyta</taxon>
        <taxon>Magnoliopsida</taxon>
        <taxon>eudicotyledons</taxon>
        <taxon>Gunneridae</taxon>
        <taxon>Pentapetalae</taxon>
        <taxon>asterids</taxon>
        <taxon>campanulids</taxon>
        <taxon>Asterales</taxon>
        <taxon>Asteraceae</taxon>
        <taxon>Asteroideae</taxon>
        <taxon>Anthemideae</taxon>
        <taxon>Anthemidinae</taxon>
        <taxon>Tanacetum</taxon>
    </lineage>
</organism>
<reference evidence="2" key="2">
    <citation type="submission" date="2022-01" db="EMBL/GenBank/DDBJ databases">
        <authorList>
            <person name="Yamashiro T."/>
            <person name="Shiraishi A."/>
            <person name="Satake H."/>
            <person name="Nakayama K."/>
        </authorList>
    </citation>
    <scope>NUCLEOTIDE SEQUENCE</scope>
</reference>
<evidence type="ECO:0008006" key="4">
    <source>
        <dbReference type="Google" id="ProtNLM"/>
    </source>
</evidence>
<protein>
    <recommendedName>
        <fullName evidence="4">Reverse transcriptase domain-containing protein</fullName>
    </recommendedName>
</protein>
<feature type="compositionally biased region" description="Basic and acidic residues" evidence="1">
    <location>
        <begin position="52"/>
        <end position="63"/>
    </location>
</feature>
<proteinExistence type="predicted"/>
<comment type="caution">
    <text evidence="2">The sequence shown here is derived from an EMBL/GenBank/DDBJ whole genome shotgun (WGS) entry which is preliminary data.</text>
</comment>
<dbReference type="EMBL" id="BQNB010012191">
    <property type="protein sequence ID" value="GJT00381.1"/>
    <property type="molecule type" value="Genomic_DNA"/>
</dbReference>
<evidence type="ECO:0000256" key="1">
    <source>
        <dbReference type="SAM" id="MobiDB-lite"/>
    </source>
</evidence>
<evidence type="ECO:0000313" key="2">
    <source>
        <dbReference type="EMBL" id="GJT00381.1"/>
    </source>
</evidence>